<accession>X0U5B7</accession>
<name>X0U5B7_9ZZZZ</name>
<dbReference type="AlphaFoldDB" id="X0U5B7"/>
<gene>
    <name evidence="1" type="ORF">S01H1_21531</name>
</gene>
<sequence>TLFSGDYNQVVTNLDGSYVQPSSEHVIIYGIMFHTDNGTAAANFALGECIWQKGFTTGNNPVTTGDTNSELPAPGLNVTLQTNGVVYLREVWGGDWDSDLITQSRGVLYLNVPVIWAGQTSLEITVATQDGSVFPTNYNIRCELLGVGLI</sequence>
<organism evidence="1">
    <name type="scientific">marine sediment metagenome</name>
    <dbReference type="NCBI Taxonomy" id="412755"/>
    <lineage>
        <taxon>unclassified sequences</taxon>
        <taxon>metagenomes</taxon>
        <taxon>ecological metagenomes</taxon>
    </lineage>
</organism>
<evidence type="ECO:0000313" key="1">
    <source>
        <dbReference type="EMBL" id="GAF95562.1"/>
    </source>
</evidence>
<feature type="non-terminal residue" evidence="1">
    <location>
        <position position="1"/>
    </location>
</feature>
<comment type="caution">
    <text evidence="1">The sequence shown here is derived from an EMBL/GenBank/DDBJ whole genome shotgun (WGS) entry which is preliminary data.</text>
</comment>
<dbReference type="EMBL" id="BARS01011955">
    <property type="protein sequence ID" value="GAF95562.1"/>
    <property type="molecule type" value="Genomic_DNA"/>
</dbReference>
<proteinExistence type="predicted"/>
<reference evidence="1" key="1">
    <citation type="journal article" date="2014" name="Front. Microbiol.">
        <title>High frequency of phylogenetically diverse reductive dehalogenase-homologous genes in deep subseafloor sedimentary metagenomes.</title>
        <authorList>
            <person name="Kawai M."/>
            <person name="Futagami T."/>
            <person name="Toyoda A."/>
            <person name="Takaki Y."/>
            <person name="Nishi S."/>
            <person name="Hori S."/>
            <person name="Arai W."/>
            <person name="Tsubouchi T."/>
            <person name="Morono Y."/>
            <person name="Uchiyama I."/>
            <person name="Ito T."/>
            <person name="Fujiyama A."/>
            <person name="Inagaki F."/>
            <person name="Takami H."/>
        </authorList>
    </citation>
    <scope>NUCLEOTIDE SEQUENCE</scope>
    <source>
        <strain evidence="1">Expedition CK06-06</strain>
    </source>
</reference>
<protein>
    <submittedName>
        <fullName evidence="1">Uncharacterized protein</fullName>
    </submittedName>
</protein>